<evidence type="ECO:0000313" key="3">
    <source>
        <dbReference type="Proteomes" id="UP001054857"/>
    </source>
</evidence>
<protein>
    <submittedName>
        <fullName evidence="2">Uncharacterized protein</fullName>
    </submittedName>
</protein>
<organism evidence="2 3">
    <name type="scientific">Astrephomene gubernaculifera</name>
    <dbReference type="NCBI Taxonomy" id="47775"/>
    <lineage>
        <taxon>Eukaryota</taxon>
        <taxon>Viridiplantae</taxon>
        <taxon>Chlorophyta</taxon>
        <taxon>core chlorophytes</taxon>
        <taxon>Chlorophyceae</taxon>
        <taxon>CS clade</taxon>
        <taxon>Chlamydomonadales</taxon>
        <taxon>Astrephomenaceae</taxon>
        <taxon>Astrephomene</taxon>
    </lineage>
</organism>
<keyword evidence="3" id="KW-1185">Reference proteome</keyword>
<name>A0AAD3DT65_9CHLO</name>
<comment type="caution">
    <text evidence="2">The sequence shown here is derived from an EMBL/GenBank/DDBJ whole genome shotgun (WGS) entry which is preliminary data.</text>
</comment>
<evidence type="ECO:0000313" key="2">
    <source>
        <dbReference type="EMBL" id="GFR46577.1"/>
    </source>
</evidence>
<feature type="region of interest" description="Disordered" evidence="1">
    <location>
        <begin position="181"/>
        <end position="201"/>
    </location>
</feature>
<proteinExistence type="predicted"/>
<accession>A0AAD3DT65</accession>
<dbReference type="AlphaFoldDB" id="A0AAD3DT65"/>
<dbReference type="Proteomes" id="UP001054857">
    <property type="component" value="Unassembled WGS sequence"/>
</dbReference>
<sequence length="201" mass="20700">MAVPGIAGCSPRLRQGSSLARQAGSWAGCSSGCMREAAGTAVWNRRPTFSCCGAAARGLRVRARSSAAGWWRISPPLPPPLLAAREGVAAGDRARHARQGAAAASAPRPPSSGGGGGATPPWRCPSRRPCADVADAAGAAGGNSSLGWQAPSSLPSQLTAGDLEREFGYVWRLRRPLPRLRERGGGWAGGVRRQGASARTR</sequence>
<gene>
    <name evidence="2" type="ORF">Agub_g8176</name>
</gene>
<feature type="region of interest" description="Disordered" evidence="1">
    <location>
        <begin position="87"/>
        <end position="129"/>
    </location>
</feature>
<dbReference type="EMBL" id="BMAR01000014">
    <property type="protein sequence ID" value="GFR46577.1"/>
    <property type="molecule type" value="Genomic_DNA"/>
</dbReference>
<feature type="non-terminal residue" evidence="2">
    <location>
        <position position="1"/>
    </location>
</feature>
<evidence type="ECO:0000256" key="1">
    <source>
        <dbReference type="SAM" id="MobiDB-lite"/>
    </source>
</evidence>
<reference evidence="2 3" key="1">
    <citation type="journal article" date="2021" name="Sci. Rep.">
        <title>Genome sequencing of the multicellular alga Astrephomene provides insights into convergent evolution of germ-soma differentiation.</title>
        <authorList>
            <person name="Yamashita S."/>
            <person name="Yamamoto K."/>
            <person name="Matsuzaki R."/>
            <person name="Suzuki S."/>
            <person name="Yamaguchi H."/>
            <person name="Hirooka S."/>
            <person name="Minakuchi Y."/>
            <person name="Miyagishima S."/>
            <person name="Kawachi M."/>
            <person name="Toyoda A."/>
            <person name="Nozaki H."/>
        </authorList>
    </citation>
    <scope>NUCLEOTIDE SEQUENCE [LARGE SCALE GENOMIC DNA]</scope>
    <source>
        <strain evidence="2 3">NIES-4017</strain>
    </source>
</reference>